<organism evidence="2 3">
    <name type="scientific">Nocardia xishanensis</name>
    <dbReference type="NCBI Taxonomy" id="238964"/>
    <lineage>
        <taxon>Bacteria</taxon>
        <taxon>Bacillati</taxon>
        <taxon>Actinomycetota</taxon>
        <taxon>Actinomycetes</taxon>
        <taxon>Mycobacteriales</taxon>
        <taxon>Nocardiaceae</taxon>
        <taxon>Nocardia</taxon>
    </lineage>
</organism>
<sequence length="169" mass="18594">MTHGNNFEGRLIALERWQGLQVIRDTVMVTEFNSKLATINTNVLAAHKAVVDLRGDVGDVEKRSVISRLISVDVEMKSFRREMSEEIGGLKGRVGRLEADVAILKTDVAILKMDVNELKTDVATLKADVAELKADVATLKTDVATLKTDVAELKVGVGQILQLLREGRR</sequence>
<gene>
    <name evidence="2" type="ORF">ACH49W_19865</name>
</gene>
<dbReference type="EMBL" id="JBIRYO010000012">
    <property type="protein sequence ID" value="MFI2475634.1"/>
    <property type="molecule type" value="Genomic_DNA"/>
</dbReference>
<protein>
    <submittedName>
        <fullName evidence="2">Uncharacterized protein</fullName>
    </submittedName>
</protein>
<evidence type="ECO:0000313" key="3">
    <source>
        <dbReference type="Proteomes" id="UP001611415"/>
    </source>
</evidence>
<evidence type="ECO:0000256" key="1">
    <source>
        <dbReference type="SAM" id="Coils"/>
    </source>
</evidence>
<keyword evidence="1" id="KW-0175">Coiled coil</keyword>
<dbReference type="RefSeq" id="WP_397093112.1">
    <property type="nucleotide sequence ID" value="NZ_JBIRYO010000012.1"/>
</dbReference>
<comment type="caution">
    <text evidence="2">The sequence shown here is derived from an EMBL/GenBank/DDBJ whole genome shotgun (WGS) entry which is preliminary data.</text>
</comment>
<accession>A0ABW7X3F0</accession>
<evidence type="ECO:0000313" key="2">
    <source>
        <dbReference type="EMBL" id="MFI2475634.1"/>
    </source>
</evidence>
<keyword evidence="3" id="KW-1185">Reference proteome</keyword>
<dbReference type="Proteomes" id="UP001611415">
    <property type="component" value="Unassembled WGS sequence"/>
</dbReference>
<name>A0ABW7X3F0_9NOCA</name>
<reference evidence="2 3" key="1">
    <citation type="submission" date="2024-10" db="EMBL/GenBank/DDBJ databases">
        <title>The Natural Products Discovery Center: Release of the First 8490 Sequenced Strains for Exploring Actinobacteria Biosynthetic Diversity.</title>
        <authorList>
            <person name="Kalkreuter E."/>
            <person name="Kautsar S.A."/>
            <person name="Yang D."/>
            <person name="Bader C.D."/>
            <person name="Teijaro C.N."/>
            <person name="Fluegel L."/>
            <person name="Davis C.M."/>
            <person name="Simpson J.R."/>
            <person name="Lauterbach L."/>
            <person name="Steele A.D."/>
            <person name="Gui C."/>
            <person name="Meng S."/>
            <person name="Li G."/>
            <person name="Viehrig K."/>
            <person name="Ye F."/>
            <person name="Su P."/>
            <person name="Kiefer A.F."/>
            <person name="Nichols A."/>
            <person name="Cepeda A.J."/>
            <person name="Yan W."/>
            <person name="Fan B."/>
            <person name="Jiang Y."/>
            <person name="Adhikari A."/>
            <person name="Zheng C.-J."/>
            <person name="Schuster L."/>
            <person name="Cowan T.M."/>
            <person name="Smanski M.J."/>
            <person name="Chevrette M.G."/>
            <person name="De Carvalho L.P.S."/>
            <person name="Shen B."/>
        </authorList>
    </citation>
    <scope>NUCLEOTIDE SEQUENCE [LARGE SCALE GENOMIC DNA]</scope>
    <source>
        <strain evidence="2 3">NPDC019275</strain>
    </source>
</reference>
<proteinExistence type="predicted"/>
<dbReference type="SUPFAM" id="SSF58100">
    <property type="entry name" value="Bacterial hemolysins"/>
    <property type="match status" value="1"/>
</dbReference>
<feature type="coiled-coil region" evidence="1">
    <location>
        <begin position="108"/>
        <end position="149"/>
    </location>
</feature>
<dbReference type="Gene3D" id="1.20.5.170">
    <property type="match status" value="2"/>
</dbReference>